<evidence type="ECO:0000256" key="6">
    <source>
        <dbReference type="ARBA" id="ARBA00025804"/>
    </source>
</evidence>
<evidence type="ECO:0000256" key="2">
    <source>
        <dbReference type="ARBA" id="ARBA00011730"/>
    </source>
</evidence>
<evidence type="ECO:0000313" key="9">
    <source>
        <dbReference type="EMBL" id="ODQ79955.1"/>
    </source>
</evidence>
<comment type="subunit">
    <text evidence="2">Component of the RNA polymerase II (Pol II) complex consisting of 12 subunits.</text>
</comment>
<evidence type="ECO:0000313" key="10">
    <source>
        <dbReference type="Proteomes" id="UP000094336"/>
    </source>
</evidence>
<dbReference type="GO" id="GO:0006367">
    <property type="term" value="P:transcription initiation at RNA polymerase II promoter"/>
    <property type="evidence" value="ECO:0007669"/>
    <property type="project" value="EnsemblFungi"/>
</dbReference>
<dbReference type="SUPFAM" id="SSF55257">
    <property type="entry name" value="RBP11-like subunits of RNA polymerase"/>
    <property type="match status" value="1"/>
</dbReference>
<dbReference type="GO" id="GO:0046983">
    <property type="term" value="F:protein dimerization activity"/>
    <property type="evidence" value="ECO:0007669"/>
    <property type="project" value="InterPro"/>
</dbReference>
<feature type="domain" description="DNA-directed RNA polymerase RpoA/D/Rpb3-type" evidence="8">
    <location>
        <begin position="15"/>
        <end position="259"/>
    </location>
</feature>
<sequence>MSNPSVKIREIERDAIDFYFLDMDLALANSLRRVMLAEIPTLTIDLVEIEINTTVLADEFLSHRLGLIPLDSVDIEHLEYTRDCTCDEYCEKCSVILELDAKCTDDLTLSIYTRDFIVHKPNDQTNLGEPVVRDPAGRGILIAKLRKNQELKLKCIAKKGIAKEHAKWSPCSAVAFEYDPYNKLKHTDYWYEEDAVEEWPASENCEWEERPMEDEAFNYAAKPEQFYMNVETVGSLDPKQVVTRGMEVLQKKLAAVVLALGDINDGRVQRKDDAGGFTTYGQRTDYEAGANSAYGGTSAYAGGQSAYGQGFGY</sequence>
<dbReference type="HAMAP" id="MF_00320">
    <property type="entry name" value="RNApol_arch_Rpo3"/>
    <property type="match status" value="1"/>
</dbReference>
<dbReference type="Proteomes" id="UP000094336">
    <property type="component" value="Unassembled WGS sequence"/>
</dbReference>
<dbReference type="AlphaFoldDB" id="A0A1E3QQJ3"/>
<evidence type="ECO:0000256" key="4">
    <source>
        <dbReference type="ARBA" id="ARBA00023163"/>
    </source>
</evidence>
<keyword evidence="4" id="KW-0804">Transcription</keyword>
<dbReference type="NCBIfam" id="NF001988">
    <property type="entry name" value="PRK00783.1"/>
    <property type="match status" value="1"/>
</dbReference>
<evidence type="ECO:0000256" key="1">
    <source>
        <dbReference type="ARBA" id="ARBA00004123"/>
    </source>
</evidence>
<dbReference type="Pfam" id="PF01000">
    <property type="entry name" value="RNA_pol_A_bac"/>
    <property type="match status" value="1"/>
</dbReference>
<dbReference type="CDD" id="cd07031">
    <property type="entry name" value="RNAP_II_RPB3"/>
    <property type="match status" value="1"/>
</dbReference>
<evidence type="ECO:0000256" key="5">
    <source>
        <dbReference type="ARBA" id="ARBA00023242"/>
    </source>
</evidence>
<keyword evidence="5" id="KW-0539">Nucleus</keyword>
<dbReference type="InterPro" id="IPR050518">
    <property type="entry name" value="Rpo3/RPB3_RNA_Pol_subunit"/>
</dbReference>
<dbReference type="GO" id="GO:0006369">
    <property type="term" value="P:termination of RNA polymerase II transcription"/>
    <property type="evidence" value="ECO:0007669"/>
    <property type="project" value="EnsemblFungi"/>
</dbReference>
<keyword evidence="3" id="KW-0240">DNA-directed RNA polymerase</keyword>
<proteinExistence type="inferred from homology"/>
<comment type="subcellular location">
    <subcellularLocation>
        <location evidence="1">Nucleus</location>
    </subcellularLocation>
</comment>
<dbReference type="FunFam" id="2.170.120.12:FF:000002">
    <property type="entry name" value="DNA-directed RNA polymerase II subunit RPB3"/>
    <property type="match status" value="1"/>
</dbReference>
<dbReference type="InterPro" id="IPR036603">
    <property type="entry name" value="RBP11-like"/>
</dbReference>
<dbReference type="GO" id="GO:0005665">
    <property type="term" value="C:RNA polymerase II, core complex"/>
    <property type="evidence" value="ECO:0007669"/>
    <property type="project" value="EnsemblFungi"/>
</dbReference>
<dbReference type="STRING" id="984486.A0A1E3QQJ3"/>
<dbReference type="InterPro" id="IPR011262">
    <property type="entry name" value="DNA-dir_RNA_pol_insert"/>
</dbReference>
<dbReference type="SUPFAM" id="SSF56553">
    <property type="entry name" value="Insert subdomain of RNA polymerase alpha subunit"/>
    <property type="match status" value="1"/>
</dbReference>
<evidence type="ECO:0000259" key="8">
    <source>
        <dbReference type="SMART" id="SM00662"/>
    </source>
</evidence>
<dbReference type="PANTHER" id="PTHR11800">
    <property type="entry name" value="DNA-DIRECTED RNA POLYMERASE"/>
    <property type="match status" value="1"/>
</dbReference>
<dbReference type="SMART" id="SM00662">
    <property type="entry name" value="RPOLD"/>
    <property type="match status" value="1"/>
</dbReference>
<evidence type="ECO:0000256" key="7">
    <source>
        <dbReference type="ARBA" id="ARBA00072506"/>
    </source>
</evidence>
<dbReference type="GeneID" id="30146767"/>
<reference evidence="10" key="1">
    <citation type="submission" date="2016-05" db="EMBL/GenBank/DDBJ databases">
        <title>Comparative genomics of biotechnologically important yeasts.</title>
        <authorList>
            <consortium name="DOE Joint Genome Institute"/>
            <person name="Riley R."/>
            <person name="Haridas S."/>
            <person name="Wolfe K.H."/>
            <person name="Lopes M.R."/>
            <person name="Hittinger C.T."/>
            <person name="Goker M."/>
            <person name="Salamov A."/>
            <person name="Wisecaver J."/>
            <person name="Long T.M."/>
            <person name="Aerts A.L."/>
            <person name="Barry K."/>
            <person name="Choi C."/>
            <person name="Clum A."/>
            <person name="Coughlan A.Y."/>
            <person name="Deshpande S."/>
            <person name="Douglass A.P."/>
            <person name="Hanson S.J."/>
            <person name="Klenk H.-P."/>
            <person name="Labutti K."/>
            <person name="Lapidus A."/>
            <person name="Lindquist E."/>
            <person name="Lipzen A."/>
            <person name="Meier-Kolthoff J.P."/>
            <person name="Ohm R.A."/>
            <person name="Otillar R.P."/>
            <person name="Pangilinan J."/>
            <person name="Peng Y."/>
            <person name="Rokas A."/>
            <person name="Rosa C.A."/>
            <person name="Scheuner C."/>
            <person name="Sibirny A.A."/>
            <person name="Slot J.C."/>
            <person name="Stielow J.B."/>
            <person name="Sun H."/>
            <person name="Kurtzman C.P."/>
            <person name="Blackwell M."/>
            <person name="Grigoriev I.V."/>
            <person name="Jeffries T.W."/>
        </authorList>
    </citation>
    <scope>NUCLEOTIDE SEQUENCE [LARGE SCALE GENOMIC DNA]</scope>
    <source>
        <strain evidence="10">NRRL Y-12698</strain>
    </source>
</reference>
<dbReference type="InterPro" id="IPR036643">
    <property type="entry name" value="RNApol_insert_sf"/>
</dbReference>
<protein>
    <recommendedName>
        <fullName evidence="7">DNA-directed RNA polymerase II subunit RPB3</fullName>
    </recommendedName>
</protein>
<dbReference type="InterPro" id="IPR011263">
    <property type="entry name" value="DNA-dir_RNA_pol_RpoA/D/Rpb3"/>
</dbReference>
<dbReference type="EMBL" id="KV454431">
    <property type="protein sequence ID" value="ODQ79955.1"/>
    <property type="molecule type" value="Genomic_DNA"/>
</dbReference>
<name>A0A1E3QQJ3_9ASCO</name>
<dbReference type="Pfam" id="PF01193">
    <property type="entry name" value="RNA_pol_L"/>
    <property type="match status" value="1"/>
</dbReference>
<dbReference type="PANTHER" id="PTHR11800:SF2">
    <property type="entry name" value="DNA-DIRECTED RNA POLYMERASE II SUBUNIT RPB3"/>
    <property type="match status" value="1"/>
</dbReference>
<comment type="similarity">
    <text evidence="6">Belongs to the archaeal Rpo3/eukaryotic RPB3 RNA polymerase subunit family.</text>
</comment>
<keyword evidence="10" id="KW-1185">Reference proteome</keyword>
<dbReference type="RefSeq" id="XP_018985283.1">
    <property type="nucleotide sequence ID" value="XM_019128914.1"/>
</dbReference>
<accession>A0A1E3QQJ3</accession>
<dbReference type="GO" id="GO:0003899">
    <property type="term" value="F:DNA-directed RNA polymerase activity"/>
    <property type="evidence" value="ECO:0007669"/>
    <property type="project" value="EnsemblFungi"/>
</dbReference>
<organism evidence="9 10">
    <name type="scientific">Babjeviella inositovora NRRL Y-12698</name>
    <dbReference type="NCBI Taxonomy" id="984486"/>
    <lineage>
        <taxon>Eukaryota</taxon>
        <taxon>Fungi</taxon>
        <taxon>Dikarya</taxon>
        <taxon>Ascomycota</taxon>
        <taxon>Saccharomycotina</taxon>
        <taxon>Pichiomycetes</taxon>
        <taxon>Serinales incertae sedis</taxon>
        <taxon>Babjeviella</taxon>
    </lineage>
</organism>
<gene>
    <name evidence="9" type="ORF">BABINDRAFT_161618</name>
</gene>
<dbReference type="InterPro" id="IPR022842">
    <property type="entry name" value="RNAP_Rpo3/Rpb3/RPAC1"/>
</dbReference>
<dbReference type="Gene3D" id="3.30.1360.10">
    <property type="entry name" value="RNA polymerase, RBP11-like subunit"/>
    <property type="match status" value="1"/>
</dbReference>
<dbReference type="GO" id="GO:0006368">
    <property type="term" value="P:transcription elongation by RNA polymerase II"/>
    <property type="evidence" value="ECO:0007669"/>
    <property type="project" value="EnsemblFungi"/>
</dbReference>
<dbReference type="OrthoDB" id="270173at2759"/>
<dbReference type="GO" id="GO:0003968">
    <property type="term" value="F:RNA-directed RNA polymerase activity"/>
    <property type="evidence" value="ECO:0007669"/>
    <property type="project" value="EnsemblFungi"/>
</dbReference>
<evidence type="ECO:0000256" key="3">
    <source>
        <dbReference type="ARBA" id="ARBA00022478"/>
    </source>
</evidence>
<dbReference type="Gene3D" id="2.170.120.12">
    <property type="entry name" value="DNA-directed RNA polymerase, insert domain"/>
    <property type="match status" value="1"/>
</dbReference>